<comment type="caution">
    <text evidence="13">The sequence shown here is derived from an EMBL/GenBank/DDBJ whole genome shotgun (WGS) entry which is preliminary data.</text>
</comment>
<dbReference type="EC" id="2.4.2.14" evidence="7"/>
<proteinExistence type="inferred from homology"/>
<dbReference type="GO" id="GO:0051539">
    <property type="term" value="F:4 iron, 4 sulfur cluster binding"/>
    <property type="evidence" value="ECO:0007669"/>
    <property type="project" value="UniProtKB-KW"/>
</dbReference>
<dbReference type="GeneID" id="84222234"/>
<feature type="binding site" evidence="7 11">
    <location>
        <position position="249"/>
    </location>
    <ligand>
        <name>[4Fe-4S] cluster</name>
        <dbReference type="ChEBI" id="CHEBI:49883"/>
    </ligand>
</feature>
<dbReference type="Pfam" id="PF00156">
    <property type="entry name" value="Pribosyltran"/>
    <property type="match status" value="1"/>
</dbReference>
<dbReference type="NCBIfam" id="TIGR01134">
    <property type="entry name" value="purF"/>
    <property type="match status" value="1"/>
</dbReference>
<keyword evidence="3 7" id="KW-0328">Glycosyltransferase</keyword>
<dbReference type="PANTHER" id="PTHR11907">
    <property type="entry name" value="AMIDOPHOSPHORIBOSYLTRANSFERASE"/>
    <property type="match status" value="1"/>
</dbReference>
<dbReference type="AlphaFoldDB" id="A0A0P9D1Y2"/>
<evidence type="ECO:0000313" key="14">
    <source>
        <dbReference type="EMBL" id="KQB36740.1"/>
    </source>
</evidence>
<evidence type="ECO:0000256" key="3">
    <source>
        <dbReference type="ARBA" id="ARBA00022676"/>
    </source>
</evidence>
<dbReference type="InterPro" id="IPR000836">
    <property type="entry name" value="PRTase_dom"/>
</dbReference>
<dbReference type="InterPro" id="IPR029057">
    <property type="entry name" value="PRTase-like"/>
</dbReference>
<dbReference type="CDD" id="cd00715">
    <property type="entry name" value="GPATase_N"/>
    <property type="match status" value="1"/>
</dbReference>
<dbReference type="EMBL" id="LJCQ01000254">
    <property type="protein sequence ID" value="KPV46378.1"/>
    <property type="molecule type" value="Genomic_DNA"/>
</dbReference>
<evidence type="ECO:0000256" key="4">
    <source>
        <dbReference type="ARBA" id="ARBA00022679"/>
    </source>
</evidence>
<dbReference type="GO" id="GO:0006189">
    <property type="term" value="P:'de novo' IMP biosynthetic process"/>
    <property type="evidence" value="ECO:0007669"/>
    <property type="project" value="UniProtKB-UniRule"/>
</dbReference>
<dbReference type="InterPro" id="IPR035584">
    <property type="entry name" value="PurF_N"/>
</dbReference>
<dbReference type="InterPro" id="IPR029055">
    <property type="entry name" value="Ntn_hydrolases_N"/>
</dbReference>
<evidence type="ECO:0000256" key="9">
    <source>
        <dbReference type="PIRSR" id="PIRSR000485-1"/>
    </source>
</evidence>
<organism evidence="13 16">
    <name type="scientific">Acidiplasma aeolicum</name>
    <dbReference type="NCBI Taxonomy" id="507754"/>
    <lineage>
        <taxon>Archaea</taxon>
        <taxon>Methanobacteriati</taxon>
        <taxon>Thermoplasmatota</taxon>
        <taxon>Thermoplasmata</taxon>
        <taxon>Thermoplasmatales</taxon>
        <taxon>Ferroplasmaceae</taxon>
        <taxon>Acidiplasma</taxon>
    </lineage>
</organism>
<keyword evidence="7 10" id="KW-0460">Magnesium</keyword>
<dbReference type="EMBL" id="LKBG01000001">
    <property type="protein sequence ID" value="KQB36740.1"/>
    <property type="molecule type" value="Genomic_DNA"/>
</dbReference>
<feature type="binding site" evidence="7 11">
    <location>
        <position position="447"/>
    </location>
    <ligand>
        <name>[4Fe-4S] cluster</name>
        <dbReference type="ChEBI" id="CHEBI:49883"/>
    </ligand>
</feature>
<evidence type="ECO:0000256" key="7">
    <source>
        <dbReference type="HAMAP-Rule" id="MF_01931"/>
    </source>
</evidence>
<evidence type="ECO:0000313" key="15">
    <source>
        <dbReference type="Proteomes" id="UP000050320"/>
    </source>
</evidence>
<evidence type="ECO:0000256" key="1">
    <source>
        <dbReference type="ARBA" id="ARBA00005209"/>
    </source>
</evidence>
<evidence type="ECO:0000256" key="11">
    <source>
        <dbReference type="PIRSR" id="PIRSR000485-3"/>
    </source>
</evidence>
<dbReference type="PATRIC" id="fig|507754.4.peg.626"/>
<dbReference type="PROSITE" id="PS51278">
    <property type="entry name" value="GATASE_TYPE_2"/>
    <property type="match status" value="1"/>
</dbReference>
<evidence type="ECO:0000256" key="8">
    <source>
        <dbReference type="PIRNR" id="PIRNR000485"/>
    </source>
</evidence>
<dbReference type="Pfam" id="PF13537">
    <property type="entry name" value="GATase_7"/>
    <property type="match status" value="1"/>
</dbReference>
<name>A0A0P9D1Y2_9ARCH</name>
<dbReference type="InterPro" id="IPR005854">
    <property type="entry name" value="PurF"/>
</dbReference>
<dbReference type="InterPro" id="IPR017932">
    <property type="entry name" value="GATase_2_dom"/>
</dbReference>
<evidence type="ECO:0000256" key="10">
    <source>
        <dbReference type="PIRSR" id="PIRSR000485-2"/>
    </source>
</evidence>
<evidence type="ECO:0000256" key="5">
    <source>
        <dbReference type="ARBA" id="ARBA00022755"/>
    </source>
</evidence>
<comment type="pathway">
    <text evidence="1 7 8">Purine metabolism; IMP biosynthesis via de novo pathway; N(1)-(5-phospho-D-ribosyl)glycinamide from 5-phospho-alpha-D-ribose 1-diphosphate: step 1/2.</text>
</comment>
<dbReference type="UniPathway" id="UPA00074">
    <property type="reaction ID" value="UER00124"/>
</dbReference>
<comment type="cofactor">
    <cofactor evidence="7 11">
        <name>[4Fe-4S] cluster</name>
        <dbReference type="ChEBI" id="CHEBI:49883"/>
    </cofactor>
    <text evidence="7 11">Binds 1 [4Fe-4S] cluster per subunit.</text>
</comment>
<sequence length="465" mass="50813">MDSHHPESDTTTGQKPSEECAVVGYYGNNAFINILFGLKALQHRGQESSGMATYDGSIHINKGMGLVSEVFKSSSLPGNIGIGHNRYSTSGSKGIENAGPFVISSSLGYIGISHNGEITNAHDLREELKKNGYIFTSSSDTEVMLILMASEINKYGIYDGIKKAMFKLKGSYAAAILINNTLYALRDPRGYRPLVIGKNSDGIMIASESAAIDTVSGELIRDVKPGELVEINNGVIKSIFTIEWQHSHCMFEYVYFARPDSIIDGREVFNVRYNLGKILAIEEPAVADVVIPVPDSGRSQALGYAVQLGIPYSEGLIKNRYSDRTFIMPDQQSRYNAIKLKLNPIKSEISGKDIVLIDDSIVRGNTMKFIISLLKKDGAGKIHVRIGSPPIIAPCYFGVDMKTKDEFIANEKTVENIKNEIGADSLGYLSINGLKKAIGISNLCTGCLTGRYPEEIPPFAKPNYT</sequence>
<feature type="binding site" evidence="7 10">
    <location>
        <position position="296"/>
    </location>
    <ligand>
        <name>Mg(2+)</name>
        <dbReference type="ChEBI" id="CHEBI:18420"/>
    </ligand>
</feature>
<feature type="binding site" evidence="7 10">
    <location>
        <position position="358"/>
    </location>
    <ligand>
        <name>Mg(2+)</name>
        <dbReference type="ChEBI" id="CHEBI:18420"/>
    </ligand>
</feature>
<dbReference type="GO" id="GO:0000287">
    <property type="term" value="F:magnesium ion binding"/>
    <property type="evidence" value="ECO:0007669"/>
    <property type="project" value="UniProtKB-UniRule"/>
</dbReference>
<keyword evidence="15" id="KW-1185">Reference proteome</keyword>
<dbReference type="Proteomes" id="UP000050515">
    <property type="component" value="Unassembled WGS sequence"/>
</dbReference>
<dbReference type="SUPFAM" id="SSF53271">
    <property type="entry name" value="PRTase-like"/>
    <property type="match status" value="1"/>
</dbReference>
<reference evidence="14 15" key="2">
    <citation type="submission" date="2015-09" db="EMBL/GenBank/DDBJ databases">
        <title>Heavy metals and arsenic resistance mechanisms in polyextremophilic archaea of the family Ferroplasmaceae.</title>
        <authorList>
            <person name="Bulaev A.G."/>
            <person name="Kanygina A.V."/>
        </authorList>
    </citation>
    <scope>NUCLEOTIDE SEQUENCE [LARGE SCALE GENOMIC DNA]</scope>
    <source>
        <strain evidence="14 15">VT</strain>
    </source>
</reference>
<dbReference type="OrthoDB" id="5976at2157"/>
<comment type="function">
    <text evidence="7">Catalyzes the formation of phosphoribosylamine from phosphoribosylpyrophosphate (PRPP) and glutamine.</text>
</comment>
<keyword evidence="7 11" id="KW-0411">Iron-sulfur</keyword>
<comment type="catalytic activity">
    <reaction evidence="7 8">
        <text>5-phospho-beta-D-ribosylamine + L-glutamate + diphosphate = 5-phospho-alpha-D-ribose 1-diphosphate + L-glutamine + H2O</text>
        <dbReference type="Rhea" id="RHEA:14905"/>
        <dbReference type="ChEBI" id="CHEBI:15377"/>
        <dbReference type="ChEBI" id="CHEBI:29985"/>
        <dbReference type="ChEBI" id="CHEBI:33019"/>
        <dbReference type="ChEBI" id="CHEBI:58017"/>
        <dbReference type="ChEBI" id="CHEBI:58359"/>
        <dbReference type="ChEBI" id="CHEBI:58681"/>
        <dbReference type="EC" id="2.4.2.14"/>
    </reaction>
</comment>
<evidence type="ECO:0000256" key="2">
    <source>
        <dbReference type="ARBA" id="ARBA00010138"/>
    </source>
</evidence>
<comment type="cofactor">
    <cofactor evidence="7 10">
        <name>Mg(2+)</name>
        <dbReference type="ChEBI" id="CHEBI:18420"/>
    </cofactor>
    <text evidence="7 10">Binds 1 Mg(2+) ion per subunit.</text>
</comment>
<dbReference type="Proteomes" id="UP000050320">
    <property type="component" value="Unassembled WGS sequence"/>
</dbReference>
<feature type="binding site" evidence="7 11">
    <location>
        <position position="444"/>
    </location>
    <ligand>
        <name>[4Fe-4S] cluster</name>
        <dbReference type="ChEBI" id="CHEBI:49883"/>
    </ligand>
</feature>
<dbReference type="Gene3D" id="3.60.20.10">
    <property type="entry name" value="Glutamine Phosphoribosylpyrophosphate, subunit 1, domain 1"/>
    <property type="match status" value="1"/>
</dbReference>
<evidence type="ECO:0000313" key="13">
    <source>
        <dbReference type="EMBL" id="KPV46378.1"/>
    </source>
</evidence>
<reference evidence="13 16" key="1">
    <citation type="submission" date="2015-09" db="EMBL/GenBank/DDBJ databases">
        <title>Draft genome sequence of Acidiplasma aeolicum DSM 18409.</title>
        <authorList>
            <person name="Hemp J."/>
        </authorList>
    </citation>
    <scope>NUCLEOTIDE SEQUENCE [LARGE SCALE GENOMIC DNA]</scope>
    <source>
        <strain evidence="13 16">V</strain>
    </source>
</reference>
<dbReference type="GO" id="GO:0004044">
    <property type="term" value="F:amidophosphoribosyltransferase activity"/>
    <property type="evidence" value="ECO:0007669"/>
    <property type="project" value="UniProtKB-UniRule"/>
</dbReference>
<feature type="active site" description="Nucleophile" evidence="7 9">
    <location>
        <position position="20"/>
    </location>
</feature>
<comment type="similarity">
    <text evidence="2 7 8">In the C-terminal section; belongs to the purine/pyrimidine phosphoribosyltransferase family.</text>
</comment>
<evidence type="ECO:0000256" key="6">
    <source>
        <dbReference type="ARBA" id="ARBA00022962"/>
    </source>
</evidence>
<keyword evidence="4 7" id="KW-0808">Transferase</keyword>
<protein>
    <recommendedName>
        <fullName evidence="7">Amidophosphoribosyltransferase</fullName>
        <shortName evidence="7">ATase</shortName>
        <ecNumber evidence="7">2.4.2.14</ecNumber>
    </recommendedName>
    <alternativeName>
        <fullName evidence="7">Glutamine phosphoribosylpyrophosphate amidotransferase</fullName>
        <shortName evidence="7">GPATase</shortName>
    </alternativeName>
</protein>
<keyword evidence="6 7" id="KW-0315">Glutamine amidotransferase</keyword>
<keyword evidence="7" id="KW-0004">4Fe-4S</keyword>
<feature type="binding site" evidence="7 10">
    <location>
        <position position="359"/>
    </location>
    <ligand>
        <name>Mg(2+)</name>
        <dbReference type="ChEBI" id="CHEBI:18420"/>
    </ligand>
</feature>
<dbReference type="PIRSF" id="PIRSF000485">
    <property type="entry name" value="Amd_phspho_trans"/>
    <property type="match status" value="1"/>
</dbReference>
<keyword evidence="7 10" id="KW-0479">Metal-binding</keyword>
<keyword evidence="7 11" id="KW-0408">Iron</keyword>
<feature type="binding site" evidence="7 11">
    <location>
        <position position="395"/>
    </location>
    <ligand>
        <name>[4Fe-4S] cluster</name>
        <dbReference type="ChEBI" id="CHEBI:49883"/>
    </ligand>
</feature>
<dbReference type="HAMAP" id="MF_01931">
    <property type="entry name" value="PurF"/>
    <property type="match status" value="1"/>
</dbReference>
<evidence type="ECO:0000259" key="12">
    <source>
        <dbReference type="PROSITE" id="PS51278"/>
    </source>
</evidence>
<dbReference type="CDD" id="cd06223">
    <property type="entry name" value="PRTases_typeI"/>
    <property type="match status" value="1"/>
</dbReference>
<gene>
    <name evidence="7" type="primary">purF</name>
    <name evidence="14" type="ORF">AOG54_00225</name>
    <name evidence="13" type="ORF">SE19_05665</name>
</gene>
<dbReference type="RefSeq" id="WP_048101745.1">
    <property type="nucleotide sequence ID" value="NZ_JBBYJF010000003.1"/>
</dbReference>
<dbReference type="Gene3D" id="3.40.50.2020">
    <property type="match status" value="1"/>
</dbReference>
<evidence type="ECO:0000313" key="16">
    <source>
        <dbReference type="Proteomes" id="UP000050515"/>
    </source>
</evidence>
<accession>A0A0P9D1Y2</accession>
<keyword evidence="5 7" id="KW-0658">Purine biosynthesis</keyword>
<feature type="domain" description="Glutamine amidotransferase type-2" evidence="12">
    <location>
        <begin position="20"/>
        <end position="234"/>
    </location>
</feature>
<dbReference type="SUPFAM" id="SSF56235">
    <property type="entry name" value="N-terminal nucleophile aminohydrolases (Ntn hydrolases)"/>
    <property type="match status" value="1"/>
</dbReference>
<dbReference type="GO" id="GO:0009113">
    <property type="term" value="P:purine nucleobase biosynthetic process"/>
    <property type="evidence" value="ECO:0007669"/>
    <property type="project" value="UniProtKB-UniRule"/>
</dbReference>